<gene>
    <name evidence="1" type="ORF">KQX54_000849</name>
</gene>
<name>A0AAV7IEM2_COTGL</name>
<proteinExistence type="predicted"/>
<evidence type="ECO:0000313" key="2">
    <source>
        <dbReference type="Proteomes" id="UP000826195"/>
    </source>
</evidence>
<comment type="caution">
    <text evidence="1">The sequence shown here is derived from an EMBL/GenBank/DDBJ whole genome shotgun (WGS) entry which is preliminary data.</text>
</comment>
<dbReference type="EMBL" id="JAHXZJ010000387">
    <property type="protein sequence ID" value="KAH0559036.1"/>
    <property type="molecule type" value="Genomic_DNA"/>
</dbReference>
<evidence type="ECO:0000313" key="1">
    <source>
        <dbReference type="EMBL" id="KAH0559036.1"/>
    </source>
</evidence>
<feature type="non-terminal residue" evidence="1">
    <location>
        <position position="65"/>
    </location>
</feature>
<reference evidence="1 2" key="1">
    <citation type="journal article" date="2021" name="J. Hered.">
        <title>A chromosome-level genome assembly of the parasitoid wasp, Cotesia glomerata (Hymenoptera: Braconidae).</title>
        <authorList>
            <person name="Pinto B.J."/>
            <person name="Weis J.J."/>
            <person name="Gamble T."/>
            <person name="Ode P.J."/>
            <person name="Paul R."/>
            <person name="Zaspel J.M."/>
        </authorList>
    </citation>
    <scope>NUCLEOTIDE SEQUENCE [LARGE SCALE GENOMIC DNA]</scope>
    <source>
        <strain evidence="1">CgM1</strain>
    </source>
</reference>
<sequence>MGSVDPGRSYQARAQNQNASPIFSLRDLFGCPIWKRSRPGSWLPWQTSGKLTGSMLVLLPRALLG</sequence>
<dbReference type="Proteomes" id="UP000826195">
    <property type="component" value="Unassembled WGS sequence"/>
</dbReference>
<dbReference type="AlphaFoldDB" id="A0AAV7IEM2"/>
<organism evidence="1 2">
    <name type="scientific">Cotesia glomerata</name>
    <name type="common">Lepidopteran parasitic wasp</name>
    <name type="synonym">Apanteles glomeratus</name>
    <dbReference type="NCBI Taxonomy" id="32391"/>
    <lineage>
        <taxon>Eukaryota</taxon>
        <taxon>Metazoa</taxon>
        <taxon>Ecdysozoa</taxon>
        <taxon>Arthropoda</taxon>
        <taxon>Hexapoda</taxon>
        <taxon>Insecta</taxon>
        <taxon>Pterygota</taxon>
        <taxon>Neoptera</taxon>
        <taxon>Endopterygota</taxon>
        <taxon>Hymenoptera</taxon>
        <taxon>Apocrita</taxon>
        <taxon>Ichneumonoidea</taxon>
        <taxon>Braconidae</taxon>
        <taxon>Microgastrinae</taxon>
        <taxon>Cotesia</taxon>
    </lineage>
</organism>
<accession>A0AAV7IEM2</accession>
<keyword evidence="2" id="KW-1185">Reference proteome</keyword>
<protein>
    <submittedName>
        <fullName evidence="1">Uncharacterized protein</fullName>
    </submittedName>
</protein>